<dbReference type="PANTHER" id="PTHR18964:SF149">
    <property type="entry name" value="BIFUNCTIONAL UDP-N-ACETYLGLUCOSAMINE 2-EPIMERASE_N-ACETYLMANNOSAMINE KINASE"/>
    <property type="match status" value="1"/>
</dbReference>
<dbReference type="RefSeq" id="WP_055659789.1">
    <property type="nucleotide sequence ID" value="NZ_CABIXC010000021.1"/>
</dbReference>
<dbReference type="PANTHER" id="PTHR18964">
    <property type="entry name" value="ROK (REPRESSOR, ORF, KINASE) FAMILY"/>
    <property type="match status" value="1"/>
</dbReference>
<dbReference type="SUPFAM" id="SSF46785">
    <property type="entry name" value="Winged helix' DNA-binding domain"/>
    <property type="match status" value="1"/>
</dbReference>
<dbReference type="Pfam" id="PF00480">
    <property type="entry name" value="ROK"/>
    <property type="match status" value="1"/>
</dbReference>
<comment type="function">
    <text evidence="1">Transcriptional repressor of xylose-utilizing enzymes.</text>
</comment>
<evidence type="ECO:0000313" key="5">
    <source>
        <dbReference type="Proteomes" id="UP000095651"/>
    </source>
</evidence>
<dbReference type="Proteomes" id="UP000095651">
    <property type="component" value="Unassembled WGS sequence"/>
</dbReference>
<evidence type="ECO:0000256" key="3">
    <source>
        <dbReference type="ARBA" id="ARBA00022629"/>
    </source>
</evidence>
<evidence type="ECO:0000313" key="4">
    <source>
        <dbReference type="EMBL" id="CUP21825.1"/>
    </source>
</evidence>
<reference evidence="4 5" key="1">
    <citation type="submission" date="2015-09" db="EMBL/GenBank/DDBJ databases">
        <authorList>
            <consortium name="Pathogen Informatics"/>
        </authorList>
    </citation>
    <scope>NUCLEOTIDE SEQUENCE [LARGE SCALE GENOMIC DNA]</scope>
    <source>
        <strain evidence="4 5">2789STDY5608850</strain>
    </source>
</reference>
<accession>A0A174LJ01</accession>
<keyword evidence="3" id="KW-0119">Carbohydrate metabolism</keyword>
<dbReference type="EMBL" id="CYZE01000021">
    <property type="protein sequence ID" value="CUP21825.1"/>
    <property type="molecule type" value="Genomic_DNA"/>
</dbReference>
<gene>
    <name evidence="4" type="ORF">ERS852407_05327</name>
</gene>
<organism evidence="4 5">
    <name type="scientific">Hungatella hathewayi</name>
    <dbReference type="NCBI Taxonomy" id="154046"/>
    <lineage>
        <taxon>Bacteria</taxon>
        <taxon>Bacillati</taxon>
        <taxon>Bacillota</taxon>
        <taxon>Clostridia</taxon>
        <taxon>Lachnospirales</taxon>
        <taxon>Lachnospiraceae</taxon>
        <taxon>Hungatella</taxon>
    </lineage>
</organism>
<dbReference type="GO" id="GO:0016301">
    <property type="term" value="F:kinase activity"/>
    <property type="evidence" value="ECO:0007669"/>
    <property type="project" value="UniProtKB-KW"/>
</dbReference>
<dbReference type="Gene3D" id="1.10.10.10">
    <property type="entry name" value="Winged helix-like DNA-binding domain superfamily/Winged helix DNA-binding domain"/>
    <property type="match status" value="1"/>
</dbReference>
<keyword evidence="4" id="KW-0418">Kinase</keyword>
<dbReference type="InterPro" id="IPR043129">
    <property type="entry name" value="ATPase_NBD"/>
</dbReference>
<keyword evidence="4" id="KW-0808">Transferase</keyword>
<proteinExistence type="inferred from homology"/>
<evidence type="ECO:0000256" key="1">
    <source>
        <dbReference type="ARBA" id="ARBA00002486"/>
    </source>
</evidence>
<comment type="similarity">
    <text evidence="2">Belongs to the ROK (NagC/XylR) family.</text>
</comment>
<protein>
    <submittedName>
        <fullName evidence="4">Transcriptional regulator/sugar kinase</fullName>
    </submittedName>
</protein>
<dbReference type="AlphaFoldDB" id="A0A174LJ01"/>
<dbReference type="SUPFAM" id="SSF53067">
    <property type="entry name" value="Actin-like ATPase domain"/>
    <property type="match status" value="1"/>
</dbReference>
<name>A0A174LJ01_9FIRM</name>
<dbReference type="GO" id="GO:0042732">
    <property type="term" value="P:D-xylose metabolic process"/>
    <property type="evidence" value="ECO:0007669"/>
    <property type="project" value="UniProtKB-KW"/>
</dbReference>
<dbReference type="InterPro" id="IPR000600">
    <property type="entry name" value="ROK"/>
</dbReference>
<dbReference type="Gene3D" id="3.30.420.40">
    <property type="match status" value="2"/>
</dbReference>
<keyword evidence="3" id="KW-0859">Xylose metabolism</keyword>
<evidence type="ECO:0000256" key="2">
    <source>
        <dbReference type="ARBA" id="ARBA00006479"/>
    </source>
</evidence>
<dbReference type="InterPro" id="IPR036388">
    <property type="entry name" value="WH-like_DNA-bd_sf"/>
</dbReference>
<dbReference type="CDD" id="cd23763">
    <property type="entry name" value="ASKHA_ATPase_ROK"/>
    <property type="match status" value="1"/>
</dbReference>
<dbReference type="InterPro" id="IPR036390">
    <property type="entry name" value="WH_DNA-bd_sf"/>
</dbReference>
<sequence length="331" mass="37380">MGADAKLMKELNKRQLRRILRQCKEATKPELADRTGLSVVTINSLLEDLLKTGEVVQSGLAPSGGGRPSTRYQYRPDYRYAVLLYGHQSEGRNLMHLAVVNLMGECVWRKEEYFDEILVESFEAVLDDVIGRFPETGLLAFGLPGEVVDDVVTIHDYQALVGPEFMAHYKERYHLPVVFENDINAMTYGACREGDVEKATVAGIYLPRIYPPGAGLVIQGKIYYGTSHCAGELAGLPVPVSWDSLDYGRENDVLENLKLLTAVYGFTVAPETLIFYGDFFTEELQEQLRAFSGRLLEGKFHMDLIFAENLERDYEEGMKRLALEALWEEME</sequence>